<reference evidence="7 8" key="1">
    <citation type="submission" date="2018-03" db="EMBL/GenBank/DDBJ databases">
        <title>Draft Genome Sequences of the Obligatory Marine Myxobacteria Enhygromyxa salina SWB005.</title>
        <authorList>
            <person name="Poehlein A."/>
            <person name="Moghaddam J.A."/>
            <person name="Harms H."/>
            <person name="Alanjari M."/>
            <person name="Koenig G.M."/>
            <person name="Daniel R."/>
            <person name="Schaeberle T.F."/>
        </authorList>
    </citation>
    <scope>NUCLEOTIDE SEQUENCE [LARGE SCALE GENOMIC DNA]</scope>
    <source>
        <strain evidence="7 8">SWB005</strain>
    </source>
</reference>
<dbReference type="Pfam" id="PF02922">
    <property type="entry name" value="CBM_48"/>
    <property type="match status" value="1"/>
</dbReference>
<dbReference type="OrthoDB" id="9760647at2"/>
<dbReference type="EMBL" id="PVNK01000206">
    <property type="protein sequence ID" value="PRP92712.1"/>
    <property type="molecule type" value="Genomic_DNA"/>
</dbReference>
<dbReference type="InterPro" id="IPR004193">
    <property type="entry name" value="Glyco_hydro_13_N"/>
</dbReference>
<dbReference type="InterPro" id="IPR044143">
    <property type="entry name" value="GlgB_N_E_set_prok"/>
</dbReference>
<evidence type="ECO:0000313" key="8">
    <source>
        <dbReference type="Proteomes" id="UP000237968"/>
    </source>
</evidence>
<feature type="domain" description="Glycoside hydrolase family 13 N-terminal" evidence="6">
    <location>
        <begin position="16"/>
        <end position="99"/>
    </location>
</feature>
<dbReference type="EC" id="2.4.1.18" evidence="7"/>
<evidence type="ECO:0000259" key="6">
    <source>
        <dbReference type="Pfam" id="PF02922"/>
    </source>
</evidence>
<dbReference type="PANTHER" id="PTHR43651:SF3">
    <property type="entry name" value="1,4-ALPHA-GLUCAN-BRANCHING ENZYME"/>
    <property type="match status" value="1"/>
</dbReference>
<gene>
    <name evidence="7" type="primary">glgB_2</name>
    <name evidence="7" type="ORF">ENSA5_47530</name>
</gene>
<dbReference type="InterPro" id="IPR014756">
    <property type="entry name" value="Ig_E-set"/>
</dbReference>
<keyword evidence="5" id="KW-0119">Carbohydrate metabolism</keyword>
<protein>
    <submittedName>
        <fullName evidence="7">1,4-alpha-glucan branching enzyme GlgB</fullName>
        <ecNumber evidence="7">2.4.1.18</ecNumber>
    </submittedName>
</protein>
<dbReference type="Gene3D" id="2.60.40.10">
    <property type="entry name" value="Immunoglobulins"/>
    <property type="match status" value="1"/>
</dbReference>
<organism evidence="7 8">
    <name type="scientific">Enhygromyxa salina</name>
    <dbReference type="NCBI Taxonomy" id="215803"/>
    <lineage>
        <taxon>Bacteria</taxon>
        <taxon>Pseudomonadati</taxon>
        <taxon>Myxococcota</taxon>
        <taxon>Polyangia</taxon>
        <taxon>Nannocystales</taxon>
        <taxon>Nannocystaceae</taxon>
        <taxon>Enhygromyxa</taxon>
    </lineage>
</organism>
<keyword evidence="3 7" id="KW-0808">Transferase</keyword>
<dbReference type="InterPro" id="IPR013783">
    <property type="entry name" value="Ig-like_fold"/>
</dbReference>
<keyword evidence="2 7" id="KW-0328">Glycosyltransferase</keyword>
<dbReference type="GO" id="GO:0005978">
    <property type="term" value="P:glycogen biosynthetic process"/>
    <property type="evidence" value="ECO:0007669"/>
    <property type="project" value="UniProtKB-KW"/>
</dbReference>
<keyword evidence="8" id="KW-1185">Reference proteome</keyword>
<dbReference type="GO" id="GO:0003844">
    <property type="term" value="F:1,4-alpha-glucan branching enzyme activity"/>
    <property type="evidence" value="ECO:0007669"/>
    <property type="project" value="UniProtKB-EC"/>
</dbReference>
<dbReference type="Proteomes" id="UP000237968">
    <property type="component" value="Unassembled WGS sequence"/>
</dbReference>
<evidence type="ECO:0000256" key="1">
    <source>
        <dbReference type="ARBA" id="ARBA00022600"/>
    </source>
</evidence>
<keyword evidence="4" id="KW-0320">Glycogen biosynthesis</keyword>
<dbReference type="RefSeq" id="WP_106394008.1">
    <property type="nucleotide sequence ID" value="NZ_PVNK01000206.1"/>
</dbReference>
<dbReference type="SUPFAM" id="SSF81296">
    <property type="entry name" value="E set domains"/>
    <property type="match status" value="1"/>
</dbReference>
<name>A0A2S9XIP0_9BACT</name>
<evidence type="ECO:0000256" key="3">
    <source>
        <dbReference type="ARBA" id="ARBA00022679"/>
    </source>
</evidence>
<dbReference type="CDD" id="cd02855">
    <property type="entry name" value="E_set_GBE_prok_N"/>
    <property type="match status" value="1"/>
</dbReference>
<comment type="caution">
    <text evidence="7">The sequence shown here is derived from an EMBL/GenBank/DDBJ whole genome shotgun (WGS) entry which is preliminary data.</text>
</comment>
<accession>A0A2S9XIP0</accession>
<dbReference type="AlphaFoldDB" id="A0A2S9XIP0"/>
<dbReference type="FunFam" id="2.60.40.10:FF:000169">
    <property type="entry name" value="1,4-alpha-glucan branching enzyme GlgB"/>
    <property type="match status" value="1"/>
</dbReference>
<evidence type="ECO:0000256" key="4">
    <source>
        <dbReference type="ARBA" id="ARBA00023056"/>
    </source>
</evidence>
<evidence type="ECO:0000256" key="5">
    <source>
        <dbReference type="ARBA" id="ARBA00023277"/>
    </source>
</evidence>
<dbReference type="GO" id="GO:0004553">
    <property type="term" value="F:hydrolase activity, hydrolyzing O-glycosyl compounds"/>
    <property type="evidence" value="ECO:0007669"/>
    <property type="project" value="InterPro"/>
</dbReference>
<evidence type="ECO:0000256" key="2">
    <source>
        <dbReference type="ARBA" id="ARBA00022676"/>
    </source>
</evidence>
<evidence type="ECO:0000313" key="7">
    <source>
        <dbReference type="EMBL" id="PRP92712.1"/>
    </source>
</evidence>
<sequence>MATSEDLERARPWRIFGAHPCEREGVAGVRFAVWAPSAARVAVVGDFNDWDGGRDPMRARAELGVWELFIPGVAVGALYKYELRTHDGRTLPLKADPYAFAAELRPASA</sequence>
<proteinExistence type="predicted"/>
<dbReference type="GO" id="GO:0005829">
    <property type="term" value="C:cytosol"/>
    <property type="evidence" value="ECO:0007669"/>
    <property type="project" value="TreeGrafter"/>
</dbReference>
<dbReference type="PANTHER" id="PTHR43651">
    <property type="entry name" value="1,4-ALPHA-GLUCAN-BRANCHING ENZYME"/>
    <property type="match status" value="1"/>
</dbReference>
<keyword evidence="1" id="KW-0321">Glycogen metabolism</keyword>